<dbReference type="Proteomes" id="UP000653305">
    <property type="component" value="Unassembled WGS sequence"/>
</dbReference>
<sequence>MLIYKKETSNERSAQAIRDEDMILDRSHITSLSFHPEEKDFTNDNTVQPVVCDQVNEKGDTYGKMFDQLGPIPSIALGSNLSVSLGGELISEEVEEDYLIDIRLPEQEEMKRHELEIEFLDFFSDINEISGEEDSLIEIDISMGSIRT</sequence>
<keyword evidence="2" id="KW-1185">Reference proteome</keyword>
<name>A0A830CUT1_9LAMI</name>
<organism evidence="1 2">
    <name type="scientific">Phtheirospermum japonicum</name>
    <dbReference type="NCBI Taxonomy" id="374723"/>
    <lineage>
        <taxon>Eukaryota</taxon>
        <taxon>Viridiplantae</taxon>
        <taxon>Streptophyta</taxon>
        <taxon>Embryophyta</taxon>
        <taxon>Tracheophyta</taxon>
        <taxon>Spermatophyta</taxon>
        <taxon>Magnoliopsida</taxon>
        <taxon>eudicotyledons</taxon>
        <taxon>Gunneridae</taxon>
        <taxon>Pentapetalae</taxon>
        <taxon>asterids</taxon>
        <taxon>lamiids</taxon>
        <taxon>Lamiales</taxon>
        <taxon>Orobanchaceae</taxon>
        <taxon>Orobanchaceae incertae sedis</taxon>
        <taxon>Phtheirospermum</taxon>
    </lineage>
</organism>
<dbReference type="OrthoDB" id="914193at2759"/>
<protein>
    <submittedName>
        <fullName evidence="1">Uncharacterized protein</fullName>
    </submittedName>
</protein>
<dbReference type="AlphaFoldDB" id="A0A830CUT1"/>
<comment type="caution">
    <text evidence="1">The sequence shown here is derived from an EMBL/GenBank/DDBJ whole genome shotgun (WGS) entry which is preliminary data.</text>
</comment>
<reference evidence="1" key="1">
    <citation type="submission" date="2020-07" db="EMBL/GenBank/DDBJ databases">
        <title>Ethylene signaling mediates host invasion by parasitic plants.</title>
        <authorList>
            <person name="Yoshida S."/>
        </authorList>
    </citation>
    <scope>NUCLEOTIDE SEQUENCE</scope>
    <source>
        <strain evidence="1">Okayama</strain>
    </source>
</reference>
<proteinExistence type="predicted"/>
<evidence type="ECO:0000313" key="2">
    <source>
        <dbReference type="Proteomes" id="UP000653305"/>
    </source>
</evidence>
<gene>
    <name evidence="1" type="ORF">PHJA_002575700</name>
</gene>
<accession>A0A830CUT1</accession>
<dbReference type="EMBL" id="BMAC01000931">
    <property type="protein sequence ID" value="GFQ04318.1"/>
    <property type="molecule type" value="Genomic_DNA"/>
</dbReference>
<evidence type="ECO:0000313" key="1">
    <source>
        <dbReference type="EMBL" id="GFQ04318.1"/>
    </source>
</evidence>